<dbReference type="Proteomes" id="UP001146067">
    <property type="component" value="Unassembled WGS sequence"/>
</dbReference>
<organism evidence="6 7">
    <name type="scientific">Glycomyces luteolus</name>
    <dbReference type="NCBI Taxonomy" id="2670330"/>
    <lineage>
        <taxon>Bacteria</taxon>
        <taxon>Bacillati</taxon>
        <taxon>Actinomycetota</taxon>
        <taxon>Actinomycetes</taxon>
        <taxon>Glycomycetales</taxon>
        <taxon>Glycomycetaceae</taxon>
        <taxon>Glycomyces</taxon>
    </lineage>
</organism>
<keyword evidence="4 6" id="KW-0503">Monooxygenase</keyword>
<sequence length="70" mass="7386">MNETDAIHAMSPALGIGANTALRDAHVLRGELLAVAWGGKELLDGIGAYEQAMRDYGYKALRTSAAVGQK</sequence>
<dbReference type="AlphaFoldDB" id="A0A9X3P4P2"/>
<dbReference type="Pfam" id="PF01494">
    <property type="entry name" value="FAD_binding_3"/>
    <property type="match status" value="1"/>
</dbReference>
<evidence type="ECO:0000256" key="1">
    <source>
        <dbReference type="ARBA" id="ARBA00022630"/>
    </source>
</evidence>
<evidence type="ECO:0000259" key="5">
    <source>
        <dbReference type="Pfam" id="PF01494"/>
    </source>
</evidence>
<comment type="caution">
    <text evidence="6">The sequence shown here is derived from an EMBL/GenBank/DDBJ whole genome shotgun (WGS) entry which is preliminary data.</text>
</comment>
<evidence type="ECO:0000313" key="6">
    <source>
        <dbReference type="EMBL" id="MDA1358237.1"/>
    </source>
</evidence>
<dbReference type="GO" id="GO:0004497">
    <property type="term" value="F:monooxygenase activity"/>
    <property type="evidence" value="ECO:0007669"/>
    <property type="project" value="UniProtKB-KW"/>
</dbReference>
<evidence type="ECO:0000313" key="7">
    <source>
        <dbReference type="Proteomes" id="UP001146067"/>
    </source>
</evidence>
<dbReference type="PANTHER" id="PTHR47178">
    <property type="entry name" value="MONOOXYGENASE, FAD-BINDING"/>
    <property type="match status" value="1"/>
</dbReference>
<accession>A0A9X3P4P2</accession>
<protein>
    <submittedName>
        <fullName evidence="6">FAD-dependent monooxygenase</fullName>
    </submittedName>
</protein>
<dbReference type="Gene3D" id="3.50.50.60">
    <property type="entry name" value="FAD/NAD(P)-binding domain"/>
    <property type="match status" value="1"/>
</dbReference>
<evidence type="ECO:0000256" key="2">
    <source>
        <dbReference type="ARBA" id="ARBA00022827"/>
    </source>
</evidence>
<reference evidence="6" key="1">
    <citation type="submission" date="2022-12" db="EMBL/GenBank/DDBJ databases">
        <title>Gycomyces niveus sp.nov.,a novel actinomycete isolated from soil in Shouguan.</title>
        <authorList>
            <person name="Yang X."/>
        </authorList>
    </citation>
    <scope>NUCLEOTIDE SEQUENCE</scope>
    <source>
        <strain evidence="6">NEAU-A15</strain>
    </source>
</reference>
<dbReference type="GO" id="GO:0071949">
    <property type="term" value="F:FAD binding"/>
    <property type="evidence" value="ECO:0007669"/>
    <property type="project" value="InterPro"/>
</dbReference>
<proteinExistence type="predicted"/>
<dbReference type="SUPFAM" id="SSF51905">
    <property type="entry name" value="FAD/NAD(P)-binding domain"/>
    <property type="match status" value="1"/>
</dbReference>
<dbReference type="EMBL" id="JAPZVP010000001">
    <property type="protein sequence ID" value="MDA1358237.1"/>
    <property type="molecule type" value="Genomic_DNA"/>
</dbReference>
<gene>
    <name evidence="6" type="ORF">O1R50_01275</name>
</gene>
<evidence type="ECO:0000256" key="4">
    <source>
        <dbReference type="ARBA" id="ARBA00023033"/>
    </source>
</evidence>
<keyword evidence="2" id="KW-0274">FAD</keyword>
<dbReference type="InterPro" id="IPR036188">
    <property type="entry name" value="FAD/NAD-bd_sf"/>
</dbReference>
<keyword evidence="1" id="KW-0285">Flavoprotein</keyword>
<dbReference type="RefSeq" id="WP_270108023.1">
    <property type="nucleotide sequence ID" value="NZ_JAPZVP010000001.1"/>
</dbReference>
<name>A0A9X3P4P2_9ACTN</name>
<dbReference type="InterPro" id="IPR002938">
    <property type="entry name" value="FAD-bd"/>
</dbReference>
<feature type="domain" description="FAD-binding" evidence="5">
    <location>
        <begin position="5"/>
        <end position="60"/>
    </location>
</feature>
<evidence type="ECO:0000256" key="3">
    <source>
        <dbReference type="ARBA" id="ARBA00023002"/>
    </source>
</evidence>
<dbReference type="PANTHER" id="PTHR47178:SF5">
    <property type="entry name" value="FAD-BINDING DOMAIN-CONTAINING PROTEIN"/>
    <property type="match status" value="1"/>
</dbReference>
<keyword evidence="7" id="KW-1185">Reference proteome</keyword>
<keyword evidence="3" id="KW-0560">Oxidoreductase</keyword>